<evidence type="ECO:0000256" key="1">
    <source>
        <dbReference type="SAM" id="Phobius"/>
    </source>
</evidence>
<comment type="caution">
    <text evidence="2">The sequence shown here is derived from an EMBL/GenBank/DDBJ whole genome shotgun (WGS) entry which is preliminary data.</text>
</comment>
<feature type="transmembrane region" description="Helical" evidence="1">
    <location>
        <begin position="278"/>
        <end position="296"/>
    </location>
</feature>
<evidence type="ECO:0000313" key="3">
    <source>
        <dbReference type="Proteomes" id="UP000654257"/>
    </source>
</evidence>
<feature type="transmembrane region" description="Helical" evidence="1">
    <location>
        <begin position="302"/>
        <end position="322"/>
    </location>
</feature>
<reference evidence="2" key="1">
    <citation type="journal article" date="2014" name="Int. J. Syst. Evol. Microbiol.">
        <title>Complete genome sequence of Corynebacterium casei LMG S-19264T (=DSM 44701T), isolated from a smear-ripened cheese.</title>
        <authorList>
            <consortium name="US DOE Joint Genome Institute (JGI-PGF)"/>
            <person name="Walter F."/>
            <person name="Albersmeier A."/>
            <person name="Kalinowski J."/>
            <person name="Ruckert C."/>
        </authorList>
    </citation>
    <scope>NUCLEOTIDE SEQUENCE</scope>
    <source>
        <strain evidence="2">CCM 7905</strain>
    </source>
</reference>
<keyword evidence="1" id="KW-0812">Transmembrane</keyword>
<feature type="transmembrane region" description="Helical" evidence="1">
    <location>
        <begin position="248"/>
        <end position="266"/>
    </location>
</feature>
<feature type="transmembrane region" description="Helical" evidence="1">
    <location>
        <begin position="88"/>
        <end position="111"/>
    </location>
</feature>
<protein>
    <submittedName>
        <fullName evidence="2">Uncharacterized protein</fullName>
    </submittedName>
</protein>
<feature type="transmembrane region" description="Helical" evidence="1">
    <location>
        <begin position="35"/>
        <end position="55"/>
    </location>
</feature>
<dbReference type="AlphaFoldDB" id="A0A917LH35"/>
<reference evidence="2" key="2">
    <citation type="submission" date="2020-09" db="EMBL/GenBank/DDBJ databases">
        <authorList>
            <person name="Sun Q."/>
            <person name="Sedlacek I."/>
        </authorList>
    </citation>
    <scope>NUCLEOTIDE SEQUENCE</scope>
    <source>
        <strain evidence="2">CCM 7905</strain>
    </source>
</reference>
<feature type="transmembrane region" description="Helical" evidence="1">
    <location>
        <begin position="200"/>
        <end position="228"/>
    </location>
</feature>
<keyword evidence="1" id="KW-0472">Membrane</keyword>
<accession>A0A917LH35</accession>
<sequence>METFLLITIATILLTRAYLEITDYPQVGGGSLHIAHALYGGGSMVAALIVGWMFVGFGVRVWTVVLGGVGFGLFLDEVGKFVTTANDYFYGPAAEIMYIVVVAVLVIGRLVRDRRPPNAQECLANAATIVAEGIAHGLPDSRRQWAGELLVRARELGADEDAVHGCAAVLLRCPRDRGRLRGAQLALSARVPRLFRSPHWVSVVGWLLVLVSGAGAVLGTVALVLGGIDLNRRDLTLQLDDMNLADGILFVSALLTFVLAAPAMIARRRTDSVWPLRWLRAAALIFTMLNALVDFAQEGFAALGSVVVGLFCLAVISHRITVVTRGATATKRSGDVRL</sequence>
<keyword evidence="1" id="KW-1133">Transmembrane helix</keyword>
<keyword evidence="3" id="KW-1185">Reference proteome</keyword>
<gene>
    <name evidence="2" type="ORF">GCM10007304_40640</name>
</gene>
<feature type="transmembrane region" description="Helical" evidence="1">
    <location>
        <begin position="62"/>
        <end position="82"/>
    </location>
</feature>
<organism evidence="2 3">
    <name type="scientific">Rhodococcoides trifolii</name>
    <dbReference type="NCBI Taxonomy" id="908250"/>
    <lineage>
        <taxon>Bacteria</taxon>
        <taxon>Bacillati</taxon>
        <taxon>Actinomycetota</taxon>
        <taxon>Actinomycetes</taxon>
        <taxon>Mycobacteriales</taxon>
        <taxon>Nocardiaceae</taxon>
        <taxon>Rhodococcoides</taxon>
    </lineage>
</organism>
<name>A0A917LH35_9NOCA</name>
<dbReference type="EMBL" id="BMCU01000005">
    <property type="protein sequence ID" value="GGG22703.1"/>
    <property type="molecule type" value="Genomic_DNA"/>
</dbReference>
<proteinExistence type="predicted"/>
<evidence type="ECO:0000313" key="2">
    <source>
        <dbReference type="EMBL" id="GGG22703.1"/>
    </source>
</evidence>
<dbReference type="Proteomes" id="UP000654257">
    <property type="component" value="Unassembled WGS sequence"/>
</dbReference>